<gene>
    <name evidence="3" type="ORF">Thiowin_02296</name>
</gene>
<evidence type="ECO:0000259" key="1">
    <source>
        <dbReference type="Pfam" id="PF13173"/>
    </source>
</evidence>
<dbReference type="PANTHER" id="PTHR43566">
    <property type="entry name" value="CONSERVED PROTEIN"/>
    <property type="match status" value="1"/>
</dbReference>
<protein>
    <recommendedName>
        <fullName evidence="5">ATPase</fullName>
    </recommendedName>
</protein>
<accession>A0ABZ0S9S7</accession>
<dbReference type="Pfam" id="PF13635">
    <property type="entry name" value="DUF4143"/>
    <property type="match status" value="1"/>
</dbReference>
<dbReference type="InterPro" id="IPR027417">
    <property type="entry name" value="P-loop_NTPase"/>
</dbReference>
<dbReference type="RefSeq" id="WP_328987813.1">
    <property type="nucleotide sequence ID" value="NZ_CP121472.1"/>
</dbReference>
<dbReference type="Proteomes" id="UP001432180">
    <property type="component" value="Chromosome"/>
</dbReference>
<evidence type="ECO:0000259" key="2">
    <source>
        <dbReference type="Pfam" id="PF13635"/>
    </source>
</evidence>
<dbReference type="Pfam" id="PF13173">
    <property type="entry name" value="AAA_14"/>
    <property type="match status" value="1"/>
</dbReference>
<dbReference type="SUPFAM" id="SSF52540">
    <property type="entry name" value="P-loop containing nucleoside triphosphate hydrolases"/>
    <property type="match status" value="1"/>
</dbReference>
<dbReference type="PANTHER" id="PTHR43566:SF2">
    <property type="entry name" value="DUF4143 DOMAIN-CONTAINING PROTEIN"/>
    <property type="match status" value="1"/>
</dbReference>
<dbReference type="EMBL" id="CP121472">
    <property type="protein sequence ID" value="WPL17295.1"/>
    <property type="molecule type" value="Genomic_DNA"/>
</dbReference>
<proteinExistence type="predicted"/>
<reference evidence="3 4" key="1">
    <citation type="journal article" date="2023" name="Microorganisms">
        <title>Thiorhodovibrio frisius and Trv. litoralis spp. nov., Two Novel Members from a Clade of Fastidious Purple Sulfur Bacteria That Exhibit Unique Red-Shifted Light-Harvesting Capabilities.</title>
        <authorList>
            <person name="Methner A."/>
            <person name="Kuzyk S.B."/>
            <person name="Petersen J."/>
            <person name="Bauer S."/>
            <person name="Brinkmann H."/>
            <person name="Sichau K."/>
            <person name="Wanner G."/>
            <person name="Wolf J."/>
            <person name="Neumann-Schaal M."/>
            <person name="Henke P."/>
            <person name="Tank M."/>
            <person name="Sproer C."/>
            <person name="Bunk B."/>
            <person name="Overmann J."/>
        </authorList>
    </citation>
    <scope>NUCLEOTIDE SEQUENCE [LARGE SCALE GENOMIC DNA]</scope>
    <source>
        <strain evidence="3 4">DSM 6702</strain>
    </source>
</reference>
<dbReference type="Gene3D" id="3.40.50.300">
    <property type="entry name" value="P-loop containing nucleotide triphosphate hydrolases"/>
    <property type="match status" value="1"/>
</dbReference>
<dbReference type="InterPro" id="IPR041682">
    <property type="entry name" value="AAA_14"/>
</dbReference>
<dbReference type="CDD" id="cd00009">
    <property type="entry name" value="AAA"/>
    <property type="match status" value="1"/>
</dbReference>
<feature type="domain" description="AAA" evidence="1">
    <location>
        <begin position="17"/>
        <end position="138"/>
    </location>
</feature>
<name>A0ABZ0S9S7_9GAMM</name>
<keyword evidence="4" id="KW-1185">Reference proteome</keyword>
<feature type="domain" description="DUF4143" evidence="2">
    <location>
        <begin position="178"/>
        <end position="335"/>
    </location>
</feature>
<dbReference type="InterPro" id="IPR025420">
    <property type="entry name" value="DUF4143"/>
</dbReference>
<sequence length="386" mass="42315">MIPRHLSARLASLLGQFPAVALLGPRQVGKTTLARRLMPDSEMHYLDLENPQDLAKLADAPAYLASIQGKLVVIDEIQRAPGLFQVLRGLIDERALRGAGVGQFLLLGSASIDLLRQSSESLAGRIAYCELTPFHALEIGAPDCDRLWLRGGFPRSFLASDEAVSNEWRAQFIATYLERDIPQLGPRIPATTLRRFWTMLAHAQGGLSNLSQLAGSLGIDGKTAATYLDLMEDLLLVRRLMPYHVNIGKRLVKSPKLYVRDSGLVHSLLRIVDLEDLLAHPVAGMSWEGCVIETILAATPAHTQAFFYRTAAGAEIDLLLELPGQHRWAIEIKRSSAPKVTRGFRQAIEDVAAEQAFVVYPGSESYPLGNGLQAVNARDLAMRLTG</sequence>
<organism evidence="3 4">
    <name type="scientific">Thiorhodovibrio winogradskyi</name>
    <dbReference type="NCBI Taxonomy" id="77007"/>
    <lineage>
        <taxon>Bacteria</taxon>
        <taxon>Pseudomonadati</taxon>
        <taxon>Pseudomonadota</taxon>
        <taxon>Gammaproteobacteria</taxon>
        <taxon>Chromatiales</taxon>
        <taxon>Chromatiaceae</taxon>
        <taxon>Thiorhodovibrio</taxon>
    </lineage>
</organism>
<evidence type="ECO:0008006" key="5">
    <source>
        <dbReference type="Google" id="ProtNLM"/>
    </source>
</evidence>
<evidence type="ECO:0000313" key="3">
    <source>
        <dbReference type="EMBL" id="WPL17295.1"/>
    </source>
</evidence>
<evidence type="ECO:0000313" key="4">
    <source>
        <dbReference type="Proteomes" id="UP001432180"/>
    </source>
</evidence>